<sequence length="160" mass="18871">MENEEKNLFLLNLYFEEWKFRQENLWKRILQFFVVIFFVSTLPLTIGIFNGVKLPQISVIMFPIAGILLTLFFLWFCLAESIRINTIDGKIKRIMADHYPEEYVKNELVPLTKPYQKKEKTWAIFRWRMAIWVPVTLSAMEIVIAIAVIFIIIIGALPSI</sequence>
<proteinExistence type="predicted"/>
<feature type="transmembrane region" description="Helical" evidence="1">
    <location>
        <begin position="130"/>
        <end position="157"/>
    </location>
</feature>
<dbReference type="STRING" id="1121395.SAMN02745215_05371"/>
<evidence type="ECO:0000313" key="2">
    <source>
        <dbReference type="EMBL" id="SHN88504.1"/>
    </source>
</evidence>
<feature type="transmembrane region" description="Helical" evidence="1">
    <location>
        <begin position="29"/>
        <end position="51"/>
    </location>
</feature>
<dbReference type="RefSeq" id="WP_072775392.1">
    <property type="nucleotide sequence ID" value="NZ_FRDN01000028.1"/>
</dbReference>
<keyword evidence="1" id="KW-0472">Membrane</keyword>
<keyword evidence="1" id="KW-1133">Transmembrane helix</keyword>
<protein>
    <submittedName>
        <fullName evidence="2">Uncharacterized protein</fullName>
    </submittedName>
</protein>
<accession>A0A1M7UZY0</accession>
<evidence type="ECO:0000256" key="1">
    <source>
        <dbReference type="SAM" id="Phobius"/>
    </source>
</evidence>
<dbReference type="EMBL" id="FRDN01000028">
    <property type="protein sequence ID" value="SHN88504.1"/>
    <property type="molecule type" value="Genomic_DNA"/>
</dbReference>
<reference evidence="3" key="1">
    <citation type="submission" date="2016-12" db="EMBL/GenBank/DDBJ databases">
        <authorList>
            <person name="Varghese N."/>
            <person name="Submissions S."/>
        </authorList>
    </citation>
    <scope>NUCLEOTIDE SEQUENCE [LARGE SCALE GENOMIC DNA]</scope>
    <source>
        <strain evidence="3">DSM 11544</strain>
    </source>
</reference>
<dbReference type="AlphaFoldDB" id="A0A1M7UZY0"/>
<dbReference type="Proteomes" id="UP000184010">
    <property type="component" value="Unassembled WGS sequence"/>
</dbReference>
<name>A0A1M7UZY0_9FIRM</name>
<keyword evidence="3" id="KW-1185">Reference proteome</keyword>
<keyword evidence="1" id="KW-0812">Transmembrane</keyword>
<evidence type="ECO:0000313" key="3">
    <source>
        <dbReference type="Proteomes" id="UP000184010"/>
    </source>
</evidence>
<organism evidence="2 3">
    <name type="scientific">Desulfitobacterium chlororespirans DSM 11544</name>
    <dbReference type="NCBI Taxonomy" id="1121395"/>
    <lineage>
        <taxon>Bacteria</taxon>
        <taxon>Bacillati</taxon>
        <taxon>Bacillota</taxon>
        <taxon>Clostridia</taxon>
        <taxon>Eubacteriales</taxon>
        <taxon>Desulfitobacteriaceae</taxon>
        <taxon>Desulfitobacterium</taxon>
    </lineage>
</organism>
<feature type="transmembrane region" description="Helical" evidence="1">
    <location>
        <begin position="57"/>
        <end position="78"/>
    </location>
</feature>
<gene>
    <name evidence="2" type="ORF">SAMN02745215_05371</name>
</gene>